<reference evidence="4 5" key="1">
    <citation type="submission" date="2018-08" db="EMBL/GenBank/DDBJ databases">
        <title>Genome analysis of the thermophilic bacterium of the candidate phylum Aminicenantes from deep subsurface aquifer revealed its physiology and ecological role.</title>
        <authorList>
            <person name="Kadnikov V.V."/>
            <person name="Mardanov A.V."/>
            <person name="Beletsky A.V."/>
            <person name="Karnachuk O.V."/>
            <person name="Ravin N.V."/>
        </authorList>
    </citation>
    <scope>NUCLEOTIDE SEQUENCE [LARGE SCALE GENOMIC DNA]</scope>
    <source>
        <strain evidence="4">BY38</strain>
    </source>
</reference>
<evidence type="ECO:0000313" key="5">
    <source>
        <dbReference type="Proteomes" id="UP000257323"/>
    </source>
</evidence>
<dbReference type="GO" id="GO:0005975">
    <property type="term" value="P:carbohydrate metabolic process"/>
    <property type="evidence" value="ECO:0007669"/>
    <property type="project" value="InterPro"/>
</dbReference>
<dbReference type="Pfam" id="PF20737">
    <property type="entry name" value="Glyco_hydro127C"/>
    <property type="match status" value="1"/>
</dbReference>
<dbReference type="InterPro" id="IPR012878">
    <property type="entry name" value="Beta-AFase-like_GH127_cat"/>
</dbReference>
<proteinExistence type="predicted"/>
<dbReference type="PANTHER" id="PTHR43465:SF2">
    <property type="entry name" value="DUF1680 DOMAIN PROTEIN (AFU_ORTHOLOGUE AFUA_1G08910)"/>
    <property type="match status" value="1"/>
</dbReference>
<dbReference type="Pfam" id="PF20736">
    <property type="entry name" value="Glyco_hydro127M"/>
    <property type="match status" value="1"/>
</dbReference>
<accession>A0A3E2BPR3</accession>
<evidence type="ECO:0008006" key="6">
    <source>
        <dbReference type="Google" id="ProtNLM"/>
    </source>
</evidence>
<evidence type="ECO:0000313" key="4">
    <source>
        <dbReference type="EMBL" id="RFT16708.1"/>
    </source>
</evidence>
<dbReference type="InterPro" id="IPR049174">
    <property type="entry name" value="Beta-AFase-like"/>
</dbReference>
<comment type="caution">
    <text evidence="4">The sequence shown here is derived from an EMBL/GenBank/DDBJ whole genome shotgun (WGS) entry which is preliminary data.</text>
</comment>
<evidence type="ECO:0000259" key="3">
    <source>
        <dbReference type="Pfam" id="PF20737"/>
    </source>
</evidence>
<dbReference type="AlphaFoldDB" id="A0A3E2BPR3"/>
<gene>
    <name evidence="4" type="ORF">OP8BY_1321</name>
</gene>
<organism evidence="4 5">
    <name type="scientific">Candidatus Saccharicenans subterraneus</name>
    <dbReference type="NCBI Taxonomy" id="2508984"/>
    <lineage>
        <taxon>Bacteria</taxon>
        <taxon>Candidatus Aminicenantota</taxon>
        <taxon>Candidatus Aminicenantia</taxon>
        <taxon>Candidatus Aminicenantales</taxon>
        <taxon>Candidatus Saccharicenantaceae</taxon>
        <taxon>Candidatus Saccharicenans</taxon>
    </lineage>
</organism>
<evidence type="ECO:0000259" key="1">
    <source>
        <dbReference type="Pfam" id="PF07944"/>
    </source>
</evidence>
<feature type="domain" description="Non-reducing end beta-L-arabinofuranosidase-like GH127 middle" evidence="2">
    <location>
        <begin position="445"/>
        <end position="556"/>
    </location>
</feature>
<dbReference type="SUPFAM" id="SSF48208">
    <property type="entry name" value="Six-hairpin glycosidases"/>
    <property type="match status" value="1"/>
</dbReference>
<dbReference type="InterPro" id="IPR049049">
    <property type="entry name" value="Beta-AFase-like_GH127_C"/>
</dbReference>
<dbReference type="EMBL" id="QUAH01000002">
    <property type="protein sequence ID" value="RFT16708.1"/>
    <property type="molecule type" value="Genomic_DNA"/>
</dbReference>
<dbReference type="InterPro" id="IPR008928">
    <property type="entry name" value="6-hairpin_glycosidase_sf"/>
</dbReference>
<feature type="domain" description="Non-reducing end beta-L-arabinofuranosidase-like GH127 catalytic" evidence="1">
    <location>
        <begin position="42"/>
        <end position="434"/>
    </location>
</feature>
<name>A0A3E2BPR3_9BACT</name>
<dbReference type="Proteomes" id="UP000257323">
    <property type="component" value="Unassembled WGS sequence"/>
</dbReference>
<sequence length="663" mass="75104">MKRIALACLLVSSLIFPGCEKPPSAPESAGRDYPIQPVNFWEVKVTDEFWAPRMETNRLVTVPYLFRMNEETGRVDNFRIAAGLKKGQHTGKRYNDSDVYKAIEAAAYTLKTHPDPDLKRRIDELVELIARAQEPDGYLFTTRTIDPKNPAPGSGAERWSNLRVSHELYNLGHLYEAAVAYFQATGEKNLLEVAVKSADLLVRTFGPDRRRGFPGHQEIEIGLVKLYRVTGNEEYLKLAKLFLDERGHYHGGEVYPATSPFHIYNSQEYLQNHKPVLEQTEAVGHAVRATYMYSGMLDVAAVGGYPEYARASRTLWENVVGQKLYLTGGIGSTGEYEAFGPGYELPNEQAYAETCAAVGNAFWNQRLFQMEGDGRYIDVLERIIYNGLLSGVGLSGDRFFYQNPLASRGKYERSSWFEVACCPANAARFLATFPQYIYAHSWQEVFINLYVNSSAQFDFQNTRLEIIQETKYPWLGQVKVGVNPSRLREFVLCLRIPGWVQGRPVPSDLYRYLDGEAGQVVVRLNRKVIPVEIDRGYLRIKRKWVRGDVVEILFPMPVRRVVAHPDVVENRGRVAIERGPVVFCAEGRDNGGTALNLAVPDTTRFQQWYRNDLLGGVTVITGGGLVVDDKGNEIRKQNLFLIPYSGWANRGAWEMAVWLLRKE</sequence>
<protein>
    <recommendedName>
        <fullName evidence="6">Glycosyl hydrolase (DUF1680)</fullName>
    </recommendedName>
</protein>
<dbReference type="Pfam" id="PF07944">
    <property type="entry name" value="Beta-AFase-like_GH127_cat"/>
    <property type="match status" value="1"/>
</dbReference>
<dbReference type="InterPro" id="IPR049046">
    <property type="entry name" value="Beta-AFase-like_GH127_middle"/>
</dbReference>
<feature type="domain" description="Non-reducing end beta-L-arabinofuranosidase-like GH127 C-terminal" evidence="3">
    <location>
        <begin position="558"/>
        <end position="659"/>
    </location>
</feature>
<dbReference type="PANTHER" id="PTHR43465">
    <property type="entry name" value="DUF1680 DOMAIN PROTEIN (AFU_ORTHOLOGUE AFUA_1G08910)"/>
    <property type="match status" value="1"/>
</dbReference>
<evidence type="ECO:0000259" key="2">
    <source>
        <dbReference type="Pfam" id="PF20736"/>
    </source>
</evidence>